<feature type="chain" id="PRO_5009312623" evidence="1">
    <location>
        <begin position="24"/>
        <end position="68"/>
    </location>
</feature>
<keyword evidence="2" id="KW-1185">Reference proteome</keyword>
<accession>A0A1I7YUY1</accession>
<name>A0A1I7YUY1_9BILA</name>
<sequence>MSFFAYFFTLLLLLFILVDSLVAEVYCYWTTCHPLNRPNSYRPGFEFRQLQLCDSLLYVREYYCKESD</sequence>
<proteinExistence type="predicted"/>
<organism evidence="2 3">
    <name type="scientific">Steinernema glaseri</name>
    <dbReference type="NCBI Taxonomy" id="37863"/>
    <lineage>
        <taxon>Eukaryota</taxon>
        <taxon>Metazoa</taxon>
        <taxon>Ecdysozoa</taxon>
        <taxon>Nematoda</taxon>
        <taxon>Chromadorea</taxon>
        <taxon>Rhabditida</taxon>
        <taxon>Tylenchina</taxon>
        <taxon>Panagrolaimomorpha</taxon>
        <taxon>Strongyloidoidea</taxon>
        <taxon>Steinernematidae</taxon>
        <taxon>Steinernema</taxon>
    </lineage>
</organism>
<dbReference type="Proteomes" id="UP000095287">
    <property type="component" value="Unplaced"/>
</dbReference>
<reference evidence="3" key="1">
    <citation type="submission" date="2016-11" db="UniProtKB">
        <authorList>
            <consortium name="WormBaseParasite"/>
        </authorList>
    </citation>
    <scope>IDENTIFICATION</scope>
</reference>
<evidence type="ECO:0000256" key="1">
    <source>
        <dbReference type="SAM" id="SignalP"/>
    </source>
</evidence>
<evidence type="ECO:0000313" key="3">
    <source>
        <dbReference type="WBParaSite" id="L893_g20096.t1"/>
    </source>
</evidence>
<evidence type="ECO:0000313" key="2">
    <source>
        <dbReference type="Proteomes" id="UP000095287"/>
    </source>
</evidence>
<protein>
    <submittedName>
        <fullName evidence="3">Secreted protein</fullName>
    </submittedName>
</protein>
<feature type="signal peptide" evidence="1">
    <location>
        <begin position="1"/>
        <end position="23"/>
    </location>
</feature>
<dbReference type="AlphaFoldDB" id="A0A1I7YUY1"/>
<keyword evidence="1" id="KW-0732">Signal</keyword>
<dbReference type="WBParaSite" id="L893_g20096.t1">
    <property type="protein sequence ID" value="L893_g20096.t1"/>
    <property type="gene ID" value="L893_g20096"/>
</dbReference>